<evidence type="ECO:0000256" key="1">
    <source>
        <dbReference type="SAM" id="MobiDB-lite"/>
    </source>
</evidence>
<name>A0A6G1HW00_9PEZI</name>
<gene>
    <name evidence="2" type="ORF">EJ06DRAFT_43672</name>
</gene>
<evidence type="ECO:0000313" key="2">
    <source>
        <dbReference type="EMBL" id="KAF2400017.1"/>
    </source>
</evidence>
<accession>A0A6G1HW00</accession>
<feature type="region of interest" description="Disordered" evidence="1">
    <location>
        <begin position="134"/>
        <end position="157"/>
    </location>
</feature>
<sequence>MRLARVASRERPRILSLHAALRGSVQHHHLVHLISQPPMARAVPRPDNICPNCRSGLAGSFYLNACAGLRAAFNNLDSATAVESRSRARRGACSRHCSHGRLARLAAPPMLGSCPGARAARMSSTCGPGVTLLSHTGSRPTRRVPLSASLAEPGSGI</sequence>
<evidence type="ECO:0000313" key="3">
    <source>
        <dbReference type="Proteomes" id="UP000799640"/>
    </source>
</evidence>
<keyword evidence="3" id="KW-1185">Reference proteome</keyword>
<organism evidence="2 3">
    <name type="scientific">Trichodelitschia bisporula</name>
    <dbReference type="NCBI Taxonomy" id="703511"/>
    <lineage>
        <taxon>Eukaryota</taxon>
        <taxon>Fungi</taxon>
        <taxon>Dikarya</taxon>
        <taxon>Ascomycota</taxon>
        <taxon>Pezizomycotina</taxon>
        <taxon>Dothideomycetes</taxon>
        <taxon>Dothideomycetes incertae sedis</taxon>
        <taxon>Phaeotrichales</taxon>
        <taxon>Phaeotrichaceae</taxon>
        <taxon>Trichodelitschia</taxon>
    </lineage>
</organism>
<reference evidence="2" key="1">
    <citation type="journal article" date="2020" name="Stud. Mycol.">
        <title>101 Dothideomycetes genomes: a test case for predicting lifestyles and emergence of pathogens.</title>
        <authorList>
            <person name="Haridas S."/>
            <person name="Albert R."/>
            <person name="Binder M."/>
            <person name="Bloem J."/>
            <person name="Labutti K."/>
            <person name="Salamov A."/>
            <person name="Andreopoulos B."/>
            <person name="Baker S."/>
            <person name="Barry K."/>
            <person name="Bills G."/>
            <person name="Bluhm B."/>
            <person name="Cannon C."/>
            <person name="Castanera R."/>
            <person name="Culley D."/>
            <person name="Daum C."/>
            <person name="Ezra D."/>
            <person name="Gonzalez J."/>
            <person name="Henrissat B."/>
            <person name="Kuo A."/>
            <person name="Liang C."/>
            <person name="Lipzen A."/>
            <person name="Lutzoni F."/>
            <person name="Magnuson J."/>
            <person name="Mondo S."/>
            <person name="Nolan M."/>
            <person name="Ohm R."/>
            <person name="Pangilinan J."/>
            <person name="Park H.-J."/>
            <person name="Ramirez L."/>
            <person name="Alfaro M."/>
            <person name="Sun H."/>
            <person name="Tritt A."/>
            <person name="Yoshinaga Y."/>
            <person name="Zwiers L.-H."/>
            <person name="Turgeon B."/>
            <person name="Goodwin S."/>
            <person name="Spatafora J."/>
            <person name="Crous P."/>
            <person name="Grigoriev I."/>
        </authorList>
    </citation>
    <scope>NUCLEOTIDE SEQUENCE</scope>
    <source>
        <strain evidence="2">CBS 262.69</strain>
    </source>
</reference>
<dbReference type="AlphaFoldDB" id="A0A6G1HW00"/>
<dbReference type="EMBL" id="ML996696">
    <property type="protein sequence ID" value="KAF2400017.1"/>
    <property type="molecule type" value="Genomic_DNA"/>
</dbReference>
<dbReference type="Proteomes" id="UP000799640">
    <property type="component" value="Unassembled WGS sequence"/>
</dbReference>
<protein>
    <submittedName>
        <fullName evidence="2">Uncharacterized protein</fullName>
    </submittedName>
</protein>
<proteinExistence type="predicted"/>